<dbReference type="InterPro" id="IPR006175">
    <property type="entry name" value="YjgF/YER057c/UK114"/>
</dbReference>
<dbReference type="PANTHER" id="PTHR11803">
    <property type="entry name" value="2-IMINOBUTANOATE/2-IMINOPROPANOATE DEAMINASE RIDA"/>
    <property type="match status" value="1"/>
</dbReference>
<dbReference type="InterPro" id="IPR035959">
    <property type="entry name" value="RutC-like_sf"/>
</dbReference>
<dbReference type="FunFam" id="3.30.1330.40:FF:000001">
    <property type="entry name" value="L-PSP family endoribonuclease"/>
    <property type="match status" value="1"/>
</dbReference>
<keyword evidence="2" id="KW-0378">Hydrolase</keyword>
<dbReference type="InterPro" id="IPR019897">
    <property type="entry name" value="RidA_CS"/>
</dbReference>
<dbReference type="RefSeq" id="WP_171088763.1">
    <property type="nucleotide sequence ID" value="NZ_CP053069.1"/>
</dbReference>
<reference evidence="2 3" key="1">
    <citation type="submission" date="2020-04" db="EMBL/GenBank/DDBJ databases">
        <title>Usitatibacter rugosus gen. nov., sp. nov. and Usitatibacter palustris sp. nov., novel members of Usitatibacteraceae fam. nov. within the order Nitrosomonadales isolated from soil.</title>
        <authorList>
            <person name="Huber K.J."/>
            <person name="Neumann-Schaal M."/>
            <person name="Geppert A."/>
            <person name="Luckner M."/>
            <person name="Wanner G."/>
            <person name="Overmann J."/>
        </authorList>
    </citation>
    <scope>NUCLEOTIDE SEQUENCE [LARGE SCALE GENOMIC DNA]</scope>
    <source>
        <strain evidence="2 3">0125_3</strain>
    </source>
</reference>
<keyword evidence="3" id="KW-1185">Reference proteome</keyword>
<comment type="similarity">
    <text evidence="1">Belongs to the RutC family.</text>
</comment>
<dbReference type="NCBIfam" id="TIGR00004">
    <property type="entry name" value="Rid family detoxifying hydrolase"/>
    <property type="match status" value="1"/>
</dbReference>
<organism evidence="2 3">
    <name type="scientific">Usitatibacter rugosus</name>
    <dbReference type="NCBI Taxonomy" id="2732067"/>
    <lineage>
        <taxon>Bacteria</taxon>
        <taxon>Pseudomonadati</taxon>
        <taxon>Pseudomonadota</taxon>
        <taxon>Betaproteobacteria</taxon>
        <taxon>Nitrosomonadales</taxon>
        <taxon>Usitatibacteraceae</taxon>
        <taxon>Usitatibacter</taxon>
    </lineage>
</organism>
<gene>
    <name evidence="2" type="primary">ridA</name>
    <name evidence="2" type="ORF">DSM104443_00096</name>
</gene>
<dbReference type="EC" id="3.5.99.10" evidence="2"/>
<accession>A0A6M4GP10</accession>
<name>A0A6M4GP10_9PROT</name>
<evidence type="ECO:0000256" key="1">
    <source>
        <dbReference type="ARBA" id="ARBA00010552"/>
    </source>
</evidence>
<sequence length="125" mass="13431">MKPISTPDAPAAIGPYSQAVRAGDTVYLSGQVGFDPKTMQLVDGFENQVKQVFDNLEAVCKAAGGNFGHVVRLTIFLVDLGKFSVVNEMMAARFKEPFPARVTIGVASLPRGAQVEIDAILHLVR</sequence>
<dbReference type="Pfam" id="PF01042">
    <property type="entry name" value="Ribonuc_L-PSP"/>
    <property type="match status" value="1"/>
</dbReference>
<dbReference type="SUPFAM" id="SSF55298">
    <property type="entry name" value="YjgF-like"/>
    <property type="match status" value="1"/>
</dbReference>
<dbReference type="CDD" id="cd00448">
    <property type="entry name" value="YjgF_YER057c_UK114_family"/>
    <property type="match status" value="1"/>
</dbReference>
<dbReference type="EMBL" id="CP053069">
    <property type="protein sequence ID" value="QJR09060.1"/>
    <property type="molecule type" value="Genomic_DNA"/>
</dbReference>
<dbReference type="PROSITE" id="PS01094">
    <property type="entry name" value="UPF0076"/>
    <property type="match status" value="1"/>
</dbReference>
<proteinExistence type="inferred from homology"/>
<dbReference type="AlphaFoldDB" id="A0A6M4GP10"/>
<dbReference type="KEGG" id="uru:DSM104443_00096"/>
<protein>
    <submittedName>
        <fullName evidence="2">2-iminobutanoate/2-iminopropanoate deaminase</fullName>
        <ecNumber evidence="2">3.5.99.10</ecNumber>
    </submittedName>
</protein>
<dbReference type="Gene3D" id="3.30.1330.40">
    <property type="entry name" value="RutC-like"/>
    <property type="match status" value="1"/>
</dbReference>
<dbReference type="PANTHER" id="PTHR11803:SF39">
    <property type="entry name" value="2-IMINOBUTANOATE_2-IMINOPROPANOATE DEAMINASE"/>
    <property type="match status" value="1"/>
</dbReference>
<evidence type="ECO:0000313" key="3">
    <source>
        <dbReference type="Proteomes" id="UP000501534"/>
    </source>
</evidence>
<dbReference type="GO" id="GO:0005829">
    <property type="term" value="C:cytosol"/>
    <property type="evidence" value="ECO:0007669"/>
    <property type="project" value="TreeGrafter"/>
</dbReference>
<dbReference type="InterPro" id="IPR006056">
    <property type="entry name" value="RidA"/>
</dbReference>
<dbReference type="Proteomes" id="UP000501534">
    <property type="component" value="Chromosome"/>
</dbReference>
<evidence type="ECO:0000313" key="2">
    <source>
        <dbReference type="EMBL" id="QJR09060.1"/>
    </source>
</evidence>
<dbReference type="GO" id="GO:0120241">
    <property type="term" value="F:2-iminobutanoate/2-iminopropanoate deaminase"/>
    <property type="evidence" value="ECO:0007669"/>
    <property type="project" value="UniProtKB-EC"/>
</dbReference>